<dbReference type="Proteomes" id="UP001054945">
    <property type="component" value="Unassembled WGS sequence"/>
</dbReference>
<dbReference type="EMBL" id="BPLR01014066">
    <property type="protein sequence ID" value="GIY66062.1"/>
    <property type="molecule type" value="Genomic_DNA"/>
</dbReference>
<protein>
    <submittedName>
        <fullName evidence="1">Uncharacterized protein</fullName>
    </submittedName>
</protein>
<gene>
    <name evidence="1" type="ORF">CEXT_405101</name>
</gene>
<proteinExistence type="predicted"/>
<accession>A0AAV4V783</accession>
<evidence type="ECO:0000313" key="2">
    <source>
        <dbReference type="Proteomes" id="UP001054945"/>
    </source>
</evidence>
<keyword evidence="2" id="KW-1185">Reference proteome</keyword>
<reference evidence="1 2" key="1">
    <citation type="submission" date="2021-06" db="EMBL/GenBank/DDBJ databases">
        <title>Caerostris extrusa draft genome.</title>
        <authorList>
            <person name="Kono N."/>
            <person name="Arakawa K."/>
        </authorList>
    </citation>
    <scope>NUCLEOTIDE SEQUENCE [LARGE SCALE GENOMIC DNA]</scope>
</reference>
<dbReference type="AlphaFoldDB" id="A0AAV4V783"/>
<comment type="caution">
    <text evidence="1">The sequence shown here is derived from an EMBL/GenBank/DDBJ whole genome shotgun (WGS) entry which is preliminary data.</text>
</comment>
<sequence length="88" mass="9719">MPVARDTCDDAEFAIYVSLNSQMFPTQNALHPSILKGVPPFTAKYKVFLTMTLTRKAKPKASIPTMEFAIKIYDSIKGVEEKGTNHAG</sequence>
<name>A0AAV4V783_CAEEX</name>
<evidence type="ECO:0000313" key="1">
    <source>
        <dbReference type="EMBL" id="GIY66062.1"/>
    </source>
</evidence>
<organism evidence="1 2">
    <name type="scientific">Caerostris extrusa</name>
    <name type="common">Bark spider</name>
    <name type="synonym">Caerostris bankana</name>
    <dbReference type="NCBI Taxonomy" id="172846"/>
    <lineage>
        <taxon>Eukaryota</taxon>
        <taxon>Metazoa</taxon>
        <taxon>Ecdysozoa</taxon>
        <taxon>Arthropoda</taxon>
        <taxon>Chelicerata</taxon>
        <taxon>Arachnida</taxon>
        <taxon>Araneae</taxon>
        <taxon>Araneomorphae</taxon>
        <taxon>Entelegynae</taxon>
        <taxon>Araneoidea</taxon>
        <taxon>Araneidae</taxon>
        <taxon>Caerostris</taxon>
    </lineage>
</organism>